<dbReference type="EMBL" id="BAAAQD010000043">
    <property type="protein sequence ID" value="GAA1569933.1"/>
    <property type="molecule type" value="Genomic_DNA"/>
</dbReference>
<accession>A0ABN2D3U8</accession>
<keyword evidence="2" id="KW-1185">Reference proteome</keyword>
<organism evidence="1 2">
    <name type="scientific">Dactylosporangium maewongense</name>
    <dbReference type="NCBI Taxonomy" id="634393"/>
    <lineage>
        <taxon>Bacteria</taxon>
        <taxon>Bacillati</taxon>
        <taxon>Actinomycetota</taxon>
        <taxon>Actinomycetes</taxon>
        <taxon>Micromonosporales</taxon>
        <taxon>Micromonosporaceae</taxon>
        <taxon>Dactylosporangium</taxon>
    </lineage>
</organism>
<gene>
    <name evidence="1" type="ORF">GCM10009827_109660</name>
</gene>
<proteinExistence type="predicted"/>
<evidence type="ECO:0000313" key="2">
    <source>
        <dbReference type="Proteomes" id="UP001501470"/>
    </source>
</evidence>
<comment type="caution">
    <text evidence="1">The sequence shown here is derived from an EMBL/GenBank/DDBJ whole genome shotgun (WGS) entry which is preliminary data.</text>
</comment>
<evidence type="ECO:0000313" key="1">
    <source>
        <dbReference type="EMBL" id="GAA1569933.1"/>
    </source>
</evidence>
<protein>
    <submittedName>
        <fullName evidence="1">Uncharacterized protein</fullName>
    </submittedName>
</protein>
<name>A0ABN2D3U8_9ACTN</name>
<reference evidence="1 2" key="1">
    <citation type="journal article" date="2019" name="Int. J. Syst. Evol. Microbiol.">
        <title>The Global Catalogue of Microorganisms (GCM) 10K type strain sequencing project: providing services to taxonomists for standard genome sequencing and annotation.</title>
        <authorList>
            <consortium name="The Broad Institute Genomics Platform"/>
            <consortium name="The Broad Institute Genome Sequencing Center for Infectious Disease"/>
            <person name="Wu L."/>
            <person name="Ma J."/>
        </authorList>
    </citation>
    <scope>NUCLEOTIDE SEQUENCE [LARGE SCALE GENOMIC DNA]</scope>
    <source>
        <strain evidence="1 2">JCM 15933</strain>
    </source>
</reference>
<sequence>MAVTVGDPDDHDDDREIPAEYMPTAMAGAQALLDHLQRMDEIHAAFAANALSPDALKPVTAAMAALPDANKMASTLGAGLLSLANVSKMITDSLANLDWAKTLSDRLVQLGAFSDTFVRAVIAQSDNWRGWPADRPIVDVIEELAQAGYPVCWVPRHEVILALYDADPTKRPTVLVEHQISILNDCMPVLDEVTDPTLTGLRDALYRANAAFLSGHIWAAQSLAAGIIDTALRAAFSHLEKFTYGKAVTEVKKTTDASIADYRQAATYWPLVKALTSFWPGDPIPMTFNRHASAHAVSSAQYNDANAIVAIMLATSMLRELQQNLTDAGEDEQLVA</sequence>
<dbReference type="Proteomes" id="UP001501470">
    <property type="component" value="Unassembled WGS sequence"/>
</dbReference>